<feature type="region of interest" description="Disordered" evidence="15">
    <location>
        <begin position="1174"/>
        <end position="1354"/>
    </location>
</feature>
<feature type="compositionally biased region" description="Acidic residues" evidence="15">
    <location>
        <begin position="897"/>
        <end position="917"/>
    </location>
</feature>
<feature type="region of interest" description="Disordered" evidence="15">
    <location>
        <begin position="1"/>
        <end position="49"/>
    </location>
</feature>
<comment type="catalytic activity">
    <reaction evidence="12">
        <text>N(6)-methyl-L-lysyl(4)-[histone H3] + S-adenosyl-L-methionine = N(6),N(6)-dimethyl-L-lysyl(4)-[histone H3] + S-adenosyl-L-homocysteine + H(+)</text>
        <dbReference type="Rhea" id="RHEA:60268"/>
        <dbReference type="Rhea" id="RHEA-COMP:15540"/>
        <dbReference type="Rhea" id="RHEA-COMP:15543"/>
        <dbReference type="ChEBI" id="CHEBI:15378"/>
        <dbReference type="ChEBI" id="CHEBI:57856"/>
        <dbReference type="ChEBI" id="CHEBI:59789"/>
        <dbReference type="ChEBI" id="CHEBI:61929"/>
        <dbReference type="ChEBI" id="CHEBI:61976"/>
    </reaction>
</comment>
<feature type="domain" description="SET" evidence="17">
    <location>
        <begin position="1814"/>
        <end position="1931"/>
    </location>
</feature>
<comment type="catalytic activity">
    <reaction evidence="13">
        <text>N(6),N(6)-dimethyl-L-lysyl(4)-[histone H3] + S-adenosyl-L-methionine = N(6),N(6),N(6)-trimethyl-L-lysyl(4)-[histone H3] + S-adenosyl-L-homocysteine + H(+)</text>
        <dbReference type="Rhea" id="RHEA:60272"/>
        <dbReference type="Rhea" id="RHEA-COMP:15537"/>
        <dbReference type="Rhea" id="RHEA-COMP:15540"/>
        <dbReference type="ChEBI" id="CHEBI:15378"/>
        <dbReference type="ChEBI" id="CHEBI:57856"/>
        <dbReference type="ChEBI" id="CHEBI:59789"/>
        <dbReference type="ChEBI" id="CHEBI:61961"/>
        <dbReference type="ChEBI" id="CHEBI:61976"/>
    </reaction>
</comment>
<evidence type="ECO:0000256" key="13">
    <source>
        <dbReference type="ARBA" id="ARBA00049129"/>
    </source>
</evidence>
<keyword evidence="10" id="KW-0539">Nucleus</keyword>
<evidence type="ECO:0000259" key="18">
    <source>
        <dbReference type="PROSITE" id="PS50868"/>
    </source>
</evidence>
<dbReference type="InterPro" id="IPR044570">
    <property type="entry name" value="Set1-like"/>
</dbReference>
<evidence type="ECO:0000259" key="17">
    <source>
        <dbReference type="PROSITE" id="PS50280"/>
    </source>
</evidence>
<evidence type="ECO:0000256" key="8">
    <source>
        <dbReference type="ARBA" id="ARBA00023015"/>
    </source>
</evidence>
<evidence type="ECO:0000256" key="1">
    <source>
        <dbReference type="ARBA" id="ARBA00004123"/>
    </source>
</evidence>
<evidence type="ECO:0000256" key="14">
    <source>
        <dbReference type="PROSITE-ProRule" id="PRU00176"/>
    </source>
</evidence>
<feature type="region of interest" description="Disordered" evidence="15">
    <location>
        <begin position="813"/>
        <end position="951"/>
    </location>
</feature>
<organism evidence="19 20">
    <name type="scientific">Stylophora pistillata</name>
    <name type="common">Smooth cauliflower coral</name>
    <dbReference type="NCBI Taxonomy" id="50429"/>
    <lineage>
        <taxon>Eukaryota</taxon>
        <taxon>Metazoa</taxon>
        <taxon>Cnidaria</taxon>
        <taxon>Anthozoa</taxon>
        <taxon>Hexacorallia</taxon>
        <taxon>Scleractinia</taxon>
        <taxon>Astrocoeniina</taxon>
        <taxon>Pocilloporidae</taxon>
        <taxon>Stylophora</taxon>
    </lineage>
</organism>
<dbReference type="InterPro" id="IPR012677">
    <property type="entry name" value="Nucleotide-bd_a/b_plait_sf"/>
</dbReference>
<dbReference type="PROSITE" id="PS50280">
    <property type="entry name" value="SET"/>
    <property type="match status" value="1"/>
</dbReference>
<dbReference type="GO" id="GO:0140999">
    <property type="term" value="F:histone H3K4 trimethyltransferase activity"/>
    <property type="evidence" value="ECO:0007669"/>
    <property type="project" value="UniProtKB-EC"/>
</dbReference>
<feature type="compositionally biased region" description="Basic and acidic residues" evidence="15">
    <location>
        <begin position="504"/>
        <end position="593"/>
    </location>
</feature>
<dbReference type="InterPro" id="IPR003616">
    <property type="entry name" value="Post-SET_dom"/>
</dbReference>
<feature type="region of interest" description="Disordered" evidence="15">
    <location>
        <begin position="1383"/>
        <end position="1417"/>
    </location>
</feature>
<dbReference type="Gene3D" id="2.170.270.10">
    <property type="entry name" value="SET domain"/>
    <property type="match status" value="1"/>
</dbReference>
<dbReference type="InterPro" id="IPR000504">
    <property type="entry name" value="RRM_dom"/>
</dbReference>
<feature type="region of interest" description="Disordered" evidence="15">
    <location>
        <begin position="504"/>
        <end position="688"/>
    </location>
</feature>
<feature type="region of interest" description="Disordered" evidence="15">
    <location>
        <begin position="205"/>
        <end position="234"/>
    </location>
</feature>
<feature type="region of interest" description="Disordered" evidence="15">
    <location>
        <begin position="307"/>
        <end position="456"/>
    </location>
</feature>
<dbReference type="PROSITE" id="PS50868">
    <property type="entry name" value="POST_SET"/>
    <property type="match status" value="1"/>
</dbReference>
<comment type="catalytic activity">
    <reaction evidence="11">
        <text>L-lysyl(4)-[histone H3] + 3 S-adenosyl-L-methionine = N(6),N(6),N(6)-trimethyl-L-lysyl(4)-[histone H3] + 3 S-adenosyl-L-homocysteine + 3 H(+)</text>
        <dbReference type="Rhea" id="RHEA:60260"/>
        <dbReference type="Rhea" id="RHEA-COMP:15537"/>
        <dbReference type="Rhea" id="RHEA-COMP:15547"/>
        <dbReference type="ChEBI" id="CHEBI:15378"/>
        <dbReference type="ChEBI" id="CHEBI:29969"/>
        <dbReference type="ChEBI" id="CHEBI:57856"/>
        <dbReference type="ChEBI" id="CHEBI:59789"/>
        <dbReference type="ChEBI" id="CHEBI:61961"/>
        <dbReference type="EC" id="2.1.1.354"/>
    </reaction>
</comment>
<dbReference type="InterPro" id="IPR035979">
    <property type="entry name" value="RBD_domain_sf"/>
</dbReference>
<accession>A0A2B4RQD2</accession>
<feature type="region of interest" description="Disordered" evidence="15">
    <location>
        <begin position="757"/>
        <end position="778"/>
    </location>
</feature>
<dbReference type="Gene3D" id="3.30.70.330">
    <property type="match status" value="1"/>
</dbReference>
<dbReference type="GO" id="GO:0048188">
    <property type="term" value="C:Set1C/COMPASS complex"/>
    <property type="evidence" value="ECO:0007669"/>
    <property type="project" value="InterPro"/>
</dbReference>
<sequence>MSYEPPVLSRKHASTDAKPPESNSRLQSRPGYGEKPVNGVSRPLGRSEENVQREDFKLLIDPAIKKGHAKIYRYSGVFPGQPPVVPKDPRSRRKRIWTHNKADLPVPNFKVDKWYVGIPPQREVLFSGLNDNVDKKFLQEICERYGRIEAIKIYYDPQTKKHTGKGRVTFETTTAAKMAVSKLDHTSVMGNIIKAHVEIGLKGHEVHGKHPPVRRNSGHDSYSSAHLPTPSPSIISLSSTDSSVLSPSLIMGKSPASSVRLPGDWGKSLSSSRDGTIPTVKKLTQSGSAFLSPQSVSCAQSAFEPVSPPHVFHKNNDPPPPPPPSSNPPPPPIERVSSKEPPPPPPKEKLGQSSSSLNYEDISPDPVFSPGRDEEGSVPIRKSKDDSVKSISRLIESCRKESTRISSPPGKSRSPRIDRSESYSKWEKRKQMEREERHREKHRDLLGESHDRDHGYKEDRWFDKYGDYRHKRDDYFDKKVDRRDNYRWDDYDRSRSGSRWEKDDLKYRKDRYSTSPRRGDDRRWAEARPRDPRLRERDNEIGEVHSKNLRQNEREKDGLNGEDDHSRDLRSRGRNQETSETHLRDKRAKEWHNEVGSSDVRTTESKEHRGMESDCKGSGKDRENTSTDLKIRDPRLKDKDNDYESTCQYESSLNLTNQEGVGPQTKNSANEKDQNLKSVSRISESDGASAAEIISSVVDGTLQNETKVVHSYAEDAYTVGVEACSDEEPLPPGDERDVAHEVQLDINRSKIKAAQNAVKKRKLSETVPDENQSNGTKAKKIQIVLKSVQLTAADSKMDTPKNLNHALVDKEYGDEEVSGWRSVSFSSDKSTPEVAADVAVSSESGATPSQEKNLPLTEDISPFNSPAFERTGHVECTDSPVHVSTEPAANDIYSDIEGNDEDDNEGEDVNNDRDDDAMSLSSISSNEDTLEVTEPESKPLPKSKGISVPPPNVVFPPYPPPMFNPTIPPPPFFNPRVPPPPIGPVTVPPPPLPAVPPPNMRPPLPPARPILPPVVLPPSGPPIPVPPPAIPRPAFYDTRRAPQFANPSFPNSGNYGYPKVEQKKTRRALIIDEVYRKICVDLDAVLKRDIFKKLVEASAFKALESWWDNQTKPKTASPTTATTARNLPMCQTPTATVGLPSNSGAAASTIGPSPFERSPSMLLGLRASLPKLPSFKVKRVPEPQKTEQLNSSSRKRSNTESSDVPQRETKRRILDEVDSEMETDLESSSGLDRRPRTISRLEEEERSHSPLQLDDSMDVAPKAMIVRSTEADERRPSTGSSLYHTVYSSSSSSSESGSDESESDGEDEEEEEEEEVESGEGSGDESESESDEESESESEDEARQDVVKDEQQLEVKVDVEQEIDKGLNMVAVLVEKHQDEVFLEEDQKSSSQMLSNSVNSEETEQPQDLSYKSGEMFKETELETVSKGINHKVGQSAPTETYRSFHIAHIVPDLFKDEDSLSKRRTSPVEEKDESSTISGDFEMKIEQPPLSRLDIRDAEPTTDSGHFISGEKDKIMNQGDLFEKTEVEGPVGASVIGFREKETVEPENLVFSSEEESYSETDQNHSFSEERMPLLSPDKPLAVSLVELDHPYGLTIPEGLPLETIKVSELFKDKNIMDTSLSEDRQLAESPVVDIVTVDSALSLLPELTSPKPQFPVRSFEADDELVYEFQRVGIDAEDCYYLKVGFEQLQQVGSDSVVDAHWSSHPPTAQTVTKGRRKLKTEHGVRVHVTGCARTEGFYKIDIKEKAKYLQAQRRQLQCQANVTVEEQKTDGNKAKQQSREHRAIQRRLQSVVCNEEFGDLLKFNQLMVRKKQLRFAKSGIHDWGLFAMENIAADEMVTEYVGEIIRQPIADIRERRYEEMGIGSSYLFRVDHDTIIDATTKGNFARFINHCCDPNCYAKIVTLENAKKIVIYSKRDIEVNEEITYDYKFPIEDEKIPCLCGVPQCRGTLN</sequence>
<dbReference type="GO" id="GO:0032259">
    <property type="term" value="P:methylation"/>
    <property type="evidence" value="ECO:0007669"/>
    <property type="project" value="UniProtKB-KW"/>
</dbReference>
<comment type="subcellular location">
    <subcellularLocation>
        <location evidence="1">Nucleus</location>
    </subcellularLocation>
</comment>
<keyword evidence="4 19" id="KW-0808">Transferase</keyword>
<dbReference type="InterPro" id="IPR037841">
    <property type="entry name" value="SET_SETD1A/B"/>
</dbReference>
<feature type="compositionally biased region" description="Basic and acidic residues" evidence="15">
    <location>
        <begin position="601"/>
        <end position="642"/>
    </location>
</feature>
<feature type="compositionally biased region" description="Basic and acidic residues" evidence="15">
    <location>
        <begin position="1341"/>
        <end position="1354"/>
    </location>
</feature>
<evidence type="ECO:0000256" key="9">
    <source>
        <dbReference type="ARBA" id="ARBA00023163"/>
    </source>
</evidence>
<evidence type="ECO:0000256" key="10">
    <source>
        <dbReference type="ARBA" id="ARBA00023242"/>
    </source>
</evidence>
<protein>
    <recommendedName>
        <fullName evidence="2">[histone H3]-lysine(4) N-trimethyltransferase</fullName>
        <ecNumber evidence="2">2.1.1.354</ecNumber>
    </recommendedName>
</protein>
<evidence type="ECO:0000256" key="6">
    <source>
        <dbReference type="ARBA" id="ARBA00022853"/>
    </source>
</evidence>
<dbReference type="CDD" id="cd19169">
    <property type="entry name" value="SET_SETD1"/>
    <property type="match status" value="1"/>
</dbReference>
<dbReference type="PANTHER" id="PTHR45814">
    <property type="entry name" value="HISTONE-LYSINE N-METHYLTRANSFERASE SETD1"/>
    <property type="match status" value="1"/>
</dbReference>
<keyword evidence="7 14" id="KW-0694">RNA-binding</keyword>
<evidence type="ECO:0000256" key="11">
    <source>
        <dbReference type="ARBA" id="ARBA00047571"/>
    </source>
</evidence>
<feature type="compositionally biased region" description="Pro residues" evidence="15">
    <location>
        <begin position="317"/>
        <end position="333"/>
    </location>
</feature>
<feature type="compositionally biased region" description="Polar residues" evidence="15">
    <location>
        <begin position="644"/>
        <end position="668"/>
    </location>
</feature>
<keyword evidence="5" id="KW-0949">S-adenosyl-L-methionine</keyword>
<feature type="region of interest" description="Disordered" evidence="15">
    <location>
        <begin position="1459"/>
        <end position="1478"/>
    </location>
</feature>
<dbReference type="SUPFAM" id="SSF54928">
    <property type="entry name" value="RNA-binding domain, RBD"/>
    <property type="match status" value="1"/>
</dbReference>
<keyword evidence="6" id="KW-0156">Chromatin regulator</keyword>
<feature type="compositionally biased region" description="Basic and acidic residues" evidence="15">
    <location>
        <begin position="1459"/>
        <end position="1470"/>
    </location>
</feature>
<feature type="compositionally biased region" description="Acidic residues" evidence="15">
    <location>
        <begin position="1297"/>
        <end position="1340"/>
    </location>
</feature>
<dbReference type="SMART" id="SM01291">
    <property type="entry name" value="N-SET"/>
    <property type="match status" value="1"/>
</dbReference>
<feature type="compositionally biased region" description="Low complexity" evidence="15">
    <location>
        <begin position="1112"/>
        <end position="1124"/>
    </location>
</feature>
<dbReference type="Pfam" id="PF11764">
    <property type="entry name" value="N-SET"/>
    <property type="match status" value="1"/>
</dbReference>
<dbReference type="Proteomes" id="UP000225706">
    <property type="component" value="Unassembled WGS sequence"/>
</dbReference>
<feature type="domain" description="RRM" evidence="16">
    <location>
        <begin position="122"/>
        <end position="200"/>
    </location>
</feature>
<feature type="region of interest" description="Disordered" evidence="15">
    <location>
        <begin position="1110"/>
        <end position="1153"/>
    </location>
</feature>
<keyword evidence="20" id="KW-1185">Reference proteome</keyword>
<keyword evidence="3 19" id="KW-0489">Methyltransferase</keyword>
<dbReference type="STRING" id="50429.A0A2B4RQD2"/>
<feature type="compositionally biased region" description="Basic and acidic residues" evidence="15">
    <location>
        <begin position="1231"/>
        <end position="1248"/>
    </location>
</feature>
<evidence type="ECO:0000256" key="3">
    <source>
        <dbReference type="ARBA" id="ARBA00022603"/>
    </source>
</evidence>
<feature type="compositionally biased region" description="Polar residues" evidence="15">
    <location>
        <begin position="841"/>
        <end position="852"/>
    </location>
</feature>
<proteinExistence type="predicted"/>
<dbReference type="OrthoDB" id="308383at2759"/>
<dbReference type="SMART" id="SM00508">
    <property type="entry name" value="PostSET"/>
    <property type="match status" value="1"/>
</dbReference>
<dbReference type="InterPro" id="IPR001214">
    <property type="entry name" value="SET_dom"/>
</dbReference>
<dbReference type="Pfam" id="PF00076">
    <property type="entry name" value="RRM_1"/>
    <property type="match status" value="1"/>
</dbReference>
<keyword evidence="9" id="KW-0804">Transcription</keyword>
<dbReference type="PROSITE" id="PS50102">
    <property type="entry name" value="RRM"/>
    <property type="match status" value="1"/>
</dbReference>
<dbReference type="SUPFAM" id="SSF101447">
    <property type="entry name" value="Formin homology 2 domain (FH2 domain)"/>
    <property type="match status" value="1"/>
</dbReference>
<evidence type="ECO:0000256" key="2">
    <source>
        <dbReference type="ARBA" id="ARBA00012182"/>
    </source>
</evidence>
<evidence type="ECO:0000256" key="5">
    <source>
        <dbReference type="ARBA" id="ARBA00022691"/>
    </source>
</evidence>
<evidence type="ECO:0000256" key="4">
    <source>
        <dbReference type="ARBA" id="ARBA00022679"/>
    </source>
</evidence>
<feature type="compositionally biased region" description="Polar residues" evidence="15">
    <location>
        <begin position="1129"/>
        <end position="1146"/>
    </location>
</feature>
<evidence type="ECO:0000313" key="20">
    <source>
        <dbReference type="Proteomes" id="UP000225706"/>
    </source>
</evidence>
<feature type="region of interest" description="Disordered" evidence="15">
    <location>
        <begin position="252"/>
        <end position="279"/>
    </location>
</feature>
<dbReference type="Pfam" id="PF00856">
    <property type="entry name" value="SET"/>
    <property type="match status" value="1"/>
</dbReference>
<name>A0A2B4RQD2_STYPI</name>
<dbReference type="EMBL" id="LSMT01000381">
    <property type="protein sequence ID" value="PFX19009.1"/>
    <property type="molecule type" value="Genomic_DNA"/>
</dbReference>
<dbReference type="SMART" id="SM00360">
    <property type="entry name" value="RRM"/>
    <property type="match status" value="1"/>
</dbReference>
<dbReference type="GO" id="GO:0003723">
    <property type="term" value="F:RNA binding"/>
    <property type="evidence" value="ECO:0007669"/>
    <property type="project" value="UniProtKB-UniRule"/>
</dbReference>
<evidence type="ECO:0000256" key="7">
    <source>
        <dbReference type="ARBA" id="ARBA00022884"/>
    </source>
</evidence>
<feature type="domain" description="Post-SET" evidence="18">
    <location>
        <begin position="1937"/>
        <end position="1953"/>
    </location>
</feature>
<gene>
    <name evidence="19" type="primary">setd1ba</name>
    <name evidence="19" type="ORF">AWC38_SpisGene16599</name>
</gene>
<dbReference type="SMART" id="SM00317">
    <property type="entry name" value="SET"/>
    <property type="match status" value="1"/>
</dbReference>
<feature type="compositionally biased region" description="Low complexity" evidence="15">
    <location>
        <begin position="1389"/>
        <end position="1400"/>
    </location>
</feature>
<evidence type="ECO:0000256" key="12">
    <source>
        <dbReference type="ARBA" id="ARBA00047583"/>
    </source>
</evidence>
<feature type="compositionally biased region" description="Polar residues" evidence="15">
    <location>
        <begin position="1277"/>
        <end position="1287"/>
    </location>
</feature>
<evidence type="ECO:0000256" key="15">
    <source>
        <dbReference type="SAM" id="MobiDB-lite"/>
    </source>
</evidence>
<dbReference type="InterPro" id="IPR024657">
    <property type="entry name" value="COMPASS_Set1_N-SET"/>
</dbReference>
<evidence type="ECO:0000259" key="16">
    <source>
        <dbReference type="PROSITE" id="PS50102"/>
    </source>
</evidence>
<feature type="compositionally biased region" description="Basic and acidic residues" evidence="15">
    <location>
        <begin position="1205"/>
        <end position="1215"/>
    </location>
</feature>
<comment type="caution">
    <text evidence="19">The sequence shown here is derived from an EMBL/GenBank/DDBJ whole genome shotgun (WGS) entry which is preliminary data.</text>
</comment>
<keyword evidence="8" id="KW-0805">Transcription regulation</keyword>
<dbReference type="PANTHER" id="PTHR45814:SF2">
    <property type="entry name" value="HISTONE-LYSINE N-METHYLTRANSFERASE SETD1"/>
    <property type="match status" value="1"/>
</dbReference>
<feature type="compositionally biased region" description="Acidic residues" evidence="15">
    <location>
        <begin position="1216"/>
        <end position="1225"/>
    </location>
</feature>
<dbReference type="EC" id="2.1.1.354" evidence="2"/>
<dbReference type="InterPro" id="IPR046341">
    <property type="entry name" value="SET_dom_sf"/>
</dbReference>
<reference evidence="20" key="1">
    <citation type="journal article" date="2017" name="bioRxiv">
        <title>Comparative analysis of the genomes of Stylophora pistillata and Acropora digitifera provides evidence for extensive differences between species of corals.</title>
        <authorList>
            <person name="Voolstra C.R."/>
            <person name="Li Y."/>
            <person name="Liew Y.J."/>
            <person name="Baumgarten S."/>
            <person name="Zoccola D."/>
            <person name="Flot J.-F."/>
            <person name="Tambutte S."/>
            <person name="Allemand D."/>
            <person name="Aranda M."/>
        </authorList>
    </citation>
    <scope>NUCLEOTIDE SEQUENCE [LARGE SCALE GENOMIC DNA]</scope>
</reference>
<feature type="compositionally biased region" description="Basic and acidic residues" evidence="15">
    <location>
        <begin position="415"/>
        <end position="456"/>
    </location>
</feature>
<dbReference type="SUPFAM" id="SSF82199">
    <property type="entry name" value="SET domain"/>
    <property type="match status" value="1"/>
</dbReference>
<evidence type="ECO:0000313" key="19">
    <source>
        <dbReference type="EMBL" id="PFX19009.1"/>
    </source>
</evidence>
<dbReference type="FunFam" id="2.170.270.10:FF:000010">
    <property type="entry name" value="Histone-lysine N-methyltransferase"/>
    <property type="match status" value="1"/>
</dbReference>